<dbReference type="Gene3D" id="1.10.10.10">
    <property type="entry name" value="Winged helix-like DNA-binding domain superfamily/Winged helix DNA-binding domain"/>
    <property type="match status" value="1"/>
</dbReference>
<organism evidence="5 6">
    <name type="scientific">Saccharomonospora xinjiangensis XJ-54</name>
    <dbReference type="NCBI Taxonomy" id="882086"/>
    <lineage>
        <taxon>Bacteria</taxon>
        <taxon>Bacillati</taxon>
        <taxon>Actinomycetota</taxon>
        <taxon>Actinomycetes</taxon>
        <taxon>Pseudonocardiales</taxon>
        <taxon>Pseudonocardiaceae</taxon>
        <taxon>Saccharomonospora</taxon>
    </lineage>
</organism>
<dbReference type="RefSeq" id="WP_006237757.1">
    <property type="nucleotide sequence ID" value="NZ_JH636049.1"/>
</dbReference>
<evidence type="ECO:0000313" key="5">
    <source>
        <dbReference type="EMBL" id="EID53623.1"/>
    </source>
</evidence>
<proteinExistence type="predicted"/>
<dbReference type="SMART" id="SM00345">
    <property type="entry name" value="HTH_GNTR"/>
    <property type="match status" value="1"/>
</dbReference>
<evidence type="ECO:0000259" key="4">
    <source>
        <dbReference type="PROSITE" id="PS50949"/>
    </source>
</evidence>
<accession>I0V0H0</accession>
<dbReference type="PANTHER" id="PTHR38445">
    <property type="entry name" value="HTH-TYPE TRANSCRIPTIONAL REPRESSOR YTRA"/>
    <property type="match status" value="1"/>
</dbReference>
<keyword evidence="3" id="KW-0804">Transcription</keyword>
<dbReference type="HOGENOM" id="CLU_017584_10_1_11"/>
<dbReference type="eggNOG" id="COG1725">
    <property type="taxonomic scope" value="Bacteria"/>
</dbReference>
<protein>
    <submittedName>
        <fullName evidence="5">Putative transcriptional regulator</fullName>
    </submittedName>
</protein>
<dbReference type="PANTHER" id="PTHR38445:SF9">
    <property type="entry name" value="HTH-TYPE TRANSCRIPTIONAL REPRESSOR YTRA"/>
    <property type="match status" value="1"/>
</dbReference>
<dbReference type="SUPFAM" id="SSF46785">
    <property type="entry name" value="Winged helix' DNA-binding domain"/>
    <property type="match status" value="1"/>
</dbReference>
<evidence type="ECO:0000313" key="6">
    <source>
        <dbReference type="Proteomes" id="UP000004691"/>
    </source>
</evidence>
<dbReference type="Proteomes" id="UP000004691">
    <property type="component" value="Unassembled WGS sequence"/>
</dbReference>
<feature type="domain" description="HTH gntR-type" evidence="4">
    <location>
        <begin position="11"/>
        <end position="79"/>
    </location>
</feature>
<dbReference type="CDD" id="cd07377">
    <property type="entry name" value="WHTH_GntR"/>
    <property type="match status" value="1"/>
</dbReference>
<dbReference type="EMBL" id="JH636049">
    <property type="protein sequence ID" value="EID53623.1"/>
    <property type="molecule type" value="Genomic_DNA"/>
</dbReference>
<evidence type="ECO:0000256" key="1">
    <source>
        <dbReference type="ARBA" id="ARBA00023015"/>
    </source>
</evidence>
<dbReference type="AlphaFoldDB" id="I0V0H0"/>
<dbReference type="GO" id="GO:0003677">
    <property type="term" value="F:DNA binding"/>
    <property type="evidence" value="ECO:0007669"/>
    <property type="project" value="UniProtKB-KW"/>
</dbReference>
<keyword evidence="6" id="KW-1185">Reference proteome</keyword>
<dbReference type="InterPro" id="IPR000524">
    <property type="entry name" value="Tscrpt_reg_HTH_GntR"/>
</dbReference>
<keyword evidence="1" id="KW-0805">Transcription regulation</keyword>
<reference evidence="5 6" key="1">
    <citation type="submission" date="2012-01" db="EMBL/GenBank/DDBJ databases">
        <title>Improved High-Quality Draft sequence of Saccharomonospora xinjiangensis XJ-54.</title>
        <authorList>
            <consortium name="US DOE Joint Genome Institute"/>
            <person name="Lucas S."/>
            <person name="Han J."/>
            <person name="Lapidus A."/>
            <person name="Cheng J.-F."/>
            <person name="Goodwin L."/>
            <person name="Pitluck S."/>
            <person name="Peters L."/>
            <person name="Mikhailova N."/>
            <person name="Teshima H."/>
            <person name="Detter J.C."/>
            <person name="Han C."/>
            <person name="Tapia R."/>
            <person name="Land M."/>
            <person name="Hauser L."/>
            <person name="Kyrpides N."/>
            <person name="Ivanova N."/>
            <person name="Pagani I."/>
            <person name="Brambilla E.-M."/>
            <person name="Klenk H.-P."/>
            <person name="Woyke T."/>
        </authorList>
    </citation>
    <scope>NUCLEOTIDE SEQUENCE [LARGE SCALE GENOMIC DNA]</scope>
    <source>
        <strain evidence="5 6">XJ-54</strain>
    </source>
</reference>
<gene>
    <name evidence="5" type="ORF">SacxiDRAFT_1372</name>
</gene>
<sequence length="118" mass="12427">MIIRLEPGSGTPPYEQVKSEISRQILDGELAVGTKLPTVRKLAAELGIAPGTIARAYRELEEAGLLETRGRAGTFVGASGDTTRQRARDAASAYAEQVRALGLPPDEALAIVKAALEA</sequence>
<keyword evidence="2" id="KW-0238">DNA-binding</keyword>
<dbReference type="OrthoDB" id="4307011at2"/>
<name>I0V0H0_9PSEU</name>
<dbReference type="STRING" id="882086.SacxiDRAFT_1372"/>
<dbReference type="InterPro" id="IPR036388">
    <property type="entry name" value="WH-like_DNA-bd_sf"/>
</dbReference>
<evidence type="ECO:0000256" key="2">
    <source>
        <dbReference type="ARBA" id="ARBA00023125"/>
    </source>
</evidence>
<evidence type="ECO:0000256" key="3">
    <source>
        <dbReference type="ARBA" id="ARBA00023163"/>
    </source>
</evidence>
<dbReference type="GO" id="GO:0003700">
    <property type="term" value="F:DNA-binding transcription factor activity"/>
    <property type="evidence" value="ECO:0007669"/>
    <property type="project" value="InterPro"/>
</dbReference>
<dbReference type="InterPro" id="IPR036390">
    <property type="entry name" value="WH_DNA-bd_sf"/>
</dbReference>
<dbReference type="PROSITE" id="PS50949">
    <property type="entry name" value="HTH_GNTR"/>
    <property type="match status" value="1"/>
</dbReference>
<dbReference type="Pfam" id="PF00392">
    <property type="entry name" value="GntR"/>
    <property type="match status" value="1"/>
</dbReference>